<dbReference type="InterPro" id="IPR036837">
    <property type="entry name" value="Cation_efflux_CTD_sf"/>
</dbReference>
<evidence type="ECO:0000256" key="4">
    <source>
        <dbReference type="ARBA" id="ARBA00022692"/>
    </source>
</evidence>
<dbReference type="InterPro" id="IPR050681">
    <property type="entry name" value="CDF/SLC30A"/>
</dbReference>
<proteinExistence type="inferred from homology"/>
<dbReference type="SUPFAM" id="SSF160240">
    <property type="entry name" value="Cation efflux protein cytoplasmic domain-like"/>
    <property type="match status" value="1"/>
</dbReference>
<evidence type="ECO:0000313" key="11">
    <source>
        <dbReference type="EMBL" id="SFA92019.1"/>
    </source>
</evidence>
<evidence type="ECO:0000256" key="1">
    <source>
        <dbReference type="ARBA" id="ARBA00004141"/>
    </source>
</evidence>
<evidence type="ECO:0000259" key="9">
    <source>
        <dbReference type="Pfam" id="PF01545"/>
    </source>
</evidence>
<dbReference type="InterPro" id="IPR027470">
    <property type="entry name" value="Cation_efflux_CTD"/>
</dbReference>
<comment type="subcellular location">
    <subcellularLocation>
        <location evidence="1">Membrane</location>
        <topology evidence="1">Multi-pass membrane protein</topology>
    </subcellularLocation>
</comment>
<dbReference type="InterPro" id="IPR002524">
    <property type="entry name" value="Cation_efflux"/>
</dbReference>
<keyword evidence="7 8" id="KW-0472">Membrane</keyword>
<protein>
    <submittedName>
        <fullName evidence="11">Cobalt-zinc-cadmium efflux system protein</fullName>
    </submittedName>
</protein>
<keyword evidence="4 8" id="KW-0812">Transmembrane</keyword>
<feature type="transmembrane region" description="Helical" evidence="8">
    <location>
        <begin position="55"/>
        <end position="74"/>
    </location>
</feature>
<dbReference type="NCBIfam" id="TIGR01297">
    <property type="entry name" value="CDF"/>
    <property type="match status" value="1"/>
</dbReference>
<dbReference type="Pfam" id="PF01545">
    <property type="entry name" value="Cation_efflux"/>
    <property type="match status" value="1"/>
</dbReference>
<keyword evidence="12" id="KW-1185">Reference proteome</keyword>
<feature type="domain" description="Cation efflux protein transmembrane" evidence="9">
    <location>
        <begin position="25"/>
        <end position="215"/>
    </location>
</feature>
<evidence type="ECO:0000256" key="2">
    <source>
        <dbReference type="ARBA" id="ARBA00008873"/>
    </source>
</evidence>
<evidence type="ECO:0000256" key="7">
    <source>
        <dbReference type="ARBA" id="ARBA00023136"/>
    </source>
</evidence>
<dbReference type="PANTHER" id="PTHR11562">
    <property type="entry name" value="CATION EFFLUX PROTEIN/ ZINC TRANSPORTER"/>
    <property type="match status" value="1"/>
</dbReference>
<dbReference type="EMBL" id="FOKG01000002">
    <property type="protein sequence ID" value="SFA92019.1"/>
    <property type="molecule type" value="Genomic_DNA"/>
</dbReference>
<feature type="transmembrane region" description="Helical" evidence="8">
    <location>
        <begin position="158"/>
        <end position="179"/>
    </location>
</feature>
<dbReference type="OrthoDB" id="9809646at2"/>
<evidence type="ECO:0000256" key="5">
    <source>
        <dbReference type="ARBA" id="ARBA00022989"/>
    </source>
</evidence>
<dbReference type="InterPro" id="IPR027469">
    <property type="entry name" value="Cation_efflux_TMD_sf"/>
</dbReference>
<dbReference type="Gene3D" id="1.20.1510.10">
    <property type="entry name" value="Cation efflux protein transmembrane domain"/>
    <property type="match status" value="1"/>
</dbReference>
<comment type="similarity">
    <text evidence="2">Belongs to the cation diffusion facilitator (CDF) transporter (TC 2.A.4) family. SLC30A subfamily.</text>
</comment>
<feature type="domain" description="Cation efflux protein cytoplasmic" evidence="10">
    <location>
        <begin position="220"/>
        <end position="294"/>
    </location>
</feature>
<dbReference type="AlphaFoldDB" id="A0A1I0WTD6"/>
<dbReference type="RefSeq" id="WP_091670304.1">
    <property type="nucleotide sequence ID" value="NZ_FOKG01000002.1"/>
</dbReference>
<evidence type="ECO:0000256" key="3">
    <source>
        <dbReference type="ARBA" id="ARBA00022448"/>
    </source>
</evidence>
<keyword evidence="6" id="KW-0406">Ion transport</keyword>
<accession>A0A1I0WTD6</accession>
<evidence type="ECO:0000259" key="10">
    <source>
        <dbReference type="Pfam" id="PF16916"/>
    </source>
</evidence>
<feature type="transmembrane region" description="Helical" evidence="8">
    <location>
        <begin position="191"/>
        <end position="208"/>
    </location>
</feature>
<dbReference type="PANTHER" id="PTHR11562:SF17">
    <property type="entry name" value="RE54080P-RELATED"/>
    <property type="match status" value="1"/>
</dbReference>
<evidence type="ECO:0000256" key="8">
    <source>
        <dbReference type="SAM" id="Phobius"/>
    </source>
</evidence>
<dbReference type="Pfam" id="PF16916">
    <property type="entry name" value="ZT_dimer"/>
    <property type="match status" value="1"/>
</dbReference>
<feature type="transmembrane region" description="Helical" evidence="8">
    <location>
        <begin position="20"/>
        <end position="43"/>
    </location>
</feature>
<feature type="transmembrane region" description="Helical" evidence="8">
    <location>
        <begin position="86"/>
        <end position="111"/>
    </location>
</feature>
<evidence type="ECO:0000313" key="12">
    <source>
        <dbReference type="Proteomes" id="UP000243799"/>
    </source>
</evidence>
<dbReference type="GO" id="GO:0005385">
    <property type="term" value="F:zinc ion transmembrane transporter activity"/>
    <property type="evidence" value="ECO:0007669"/>
    <property type="project" value="TreeGrafter"/>
</dbReference>
<keyword evidence="5 8" id="KW-1133">Transmembrane helix</keyword>
<dbReference type="InterPro" id="IPR058533">
    <property type="entry name" value="Cation_efflux_TM"/>
</dbReference>
<sequence length="306" mass="32362">MGHGHGHVQVPSSGSASGRYVWRLAVALAIGAAFMVLEVVVGFATSSLALISDAAHMFTDVLGIAMALTAVLLARRSGPTFTRTYGMYRAEVLAALANAVLLFGVAGYVLYEAVDRITDPPVVPGLPVMLVAAAGLVANLVAFFLLRSGAKESLNVRGAYLEVLADLIGSVGVLLSGLVTLTTGWRYADPIAGVAIGLFVLPRTFVLARRALRILFQHAPHGVDVGRISEELAALPGVVDVHDLHVWTLTSGMEVASAHLTIDEEATSATVLTDAQNLLRGSYSIEHATLQVEPRESARRCDELSW</sequence>
<evidence type="ECO:0000256" key="6">
    <source>
        <dbReference type="ARBA" id="ARBA00023065"/>
    </source>
</evidence>
<organism evidence="11 12">
    <name type="scientific">Amycolatopsis marina</name>
    <dbReference type="NCBI Taxonomy" id="490629"/>
    <lineage>
        <taxon>Bacteria</taxon>
        <taxon>Bacillati</taxon>
        <taxon>Actinomycetota</taxon>
        <taxon>Actinomycetes</taxon>
        <taxon>Pseudonocardiales</taxon>
        <taxon>Pseudonocardiaceae</taxon>
        <taxon>Amycolatopsis</taxon>
    </lineage>
</organism>
<dbReference type="Proteomes" id="UP000243799">
    <property type="component" value="Unassembled WGS sequence"/>
</dbReference>
<dbReference type="SUPFAM" id="SSF161111">
    <property type="entry name" value="Cation efflux protein transmembrane domain-like"/>
    <property type="match status" value="1"/>
</dbReference>
<dbReference type="GO" id="GO:0005886">
    <property type="term" value="C:plasma membrane"/>
    <property type="evidence" value="ECO:0007669"/>
    <property type="project" value="TreeGrafter"/>
</dbReference>
<name>A0A1I0WTD6_9PSEU</name>
<gene>
    <name evidence="11" type="ORF">SAMN05216266_102197</name>
</gene>
<reference evidence="12" key="1">
    <citation type="submission" date="2016-10" db="EMBL/GenBank/DDBJ databases">
        <authorList>
            <person name="Varghese N."/>
            <person name="Submissions S."/>
        </authorList>
    </citation>
    <scope>NUCLEOTIDE SEQUENCE [LARGE SCALE GENOMIC DNA]</scope>
    <source>
        <strain evidence="12">CGMCC 4.3568</strain>
    </source>
</reference>
<keyword evidence="3" id="KW-0813">Transport</keyword>
<feature type="transmembrane region" description="Helical" evidence="8">
    <location>
        <begin position="123"/>
        <end position="146"/>
    </location>
</feature>
<dbReference type="STRING" id="490629.SAMN05216266_102197"/>